<keyword evidence="3" id="KW-1185">Reference proteome</keyword>
<feature type="compositionally biased region" description="Polar residues" evidence="1">
    <location>
        <begin position="129"/>
        <end position="140"/>
    </location>
</feature>
<accession>A0AAW0EQ21</accession>
<gene>
    <name evidence="2" type="ORF">NESM_000505700</name>
</gene>
<evidence type="ECO:0000313" key="3">
    <source>
        <dbReference type="Proteomes" id="UP001430356"/>
    </source>
</evidence>
<reference evidence="2 3" key="1">
    <citation type="journal article" date="2021" name="MBio">
        <title>A New Model Trypanosomatid, Novymonas esmeraldas: Genomic Perception of Its 'Candidatus Pandoraea novymonadis' Endosymbiont.</title>
        <authorList>
            <person name="Zakharova A."/>
            <person name="Saura A."/>
            <person name="Butenko A."/>
            <person name="Podesvova L."/>
            <person name="Warmusova S."/>
            <person name="Kostygov A.Y."/>
            <person name="Nenarokova A."/>
            <person name="Lukes J."/>
            <person name="Opperdoes F.R."/>
            <person name="Yurchenko V."/>
        </authorList>
    </citation>
    <scope>NUCLEOTIDE SEQUENCE [LARGE SCALE GENOMIC DNA]</scope>
    <source>
        <strain evidence="2 3">E262AT.01</strain>
    </source>
</reference>
<evidence type="ECO:0000313" key="2">
    <source>
        <dbReference type="EMBL" id="KAK7195751.1"/>
    </source>
</evidence>
<comment type="caution">
    <text evidence="2">The sequence shown here is derived from an EMBL/GenBank/DDBJ whole genome shotgun (WGS) entry which is preliminary data.</text>
</comment>
<dbReference type="AlphaFoldDB" id="A0AAW0EQ21"/>
<feature type="compositionally biased region" description="Low complexity" evidence="1">
    <location>
        <begin position="231"/>
        <end position="245"/>
    </location>
</feature>
<proteinExistence type="predicted"/>
<evidence type="ECO:0000256" key="1">
    <source>
        <dbReference type="SAM" id="MobiDB-lite"/>
    </source>
</evidence>
<protein>
    <submittedName>
        <fullName evidence="2">Uncharacterized protein</fullName>
    </submittedName>
</protein>
<sequence length="723" mass="76069">MAASLLVFLNNDVGMERPYSVTVPASVDTLAELCQYLTARVPRRPGSDDDDNDTTGRGYRFLYSVAGKPLWRVKECVDAGAIVLSVGPGFLARRPTSLAAAAAAAAAPPPVAVADRTTPDRSPTHHSVRSGSVPTGSASASPPVKRPDDDARAYRGAAYPAVAGGAASRRTASTATARPGGGGGHGTAEAAPPPDATSPNDERERLVSITMNTAMRGRGSSGGDRPWSNHTPAASPAAEEAPAAALPSTLPAALPRGMVFLAHETHPLPPRPAFPTAASLTASAALLPPPLQPLSSTSIASSLQYYLLRKWAAYERLHSTAPAELIAGEALSRLFTALAPQRSAADATSAAAPCRVLVSGPPRSGVSTTAAFLLRHYVRTLQFQPQYPLHNTLLLAIDFDLLLLGTTASTATATLPQQQQQQQSSSSSSQLLLDISALYQLIVRAVLDAVVAQRPALREAGPLLAQLWDRVILPNVQPPAPPNFASFSQAAALVGLDVLQSWTRLAALAYPILQAACRAPHVPELRDAALDLLFYAIPAELASSMHFSGIVYVLDGAEHLARCHRHRVTRPAGDLGPLLRAITADPRTHLILAWPSALPSQTLHLPSLTAHVSTIGLVTRAALNATCFPQVLRCYAREYPLEVFLGCPGYLAALRGIATPYRKTLSIPTTAFSLTYQQSYDGGGGGRTATAATRDGYALRLDTPAAAQALEKLLQLVQTLPLC</sequence>
<dbReference type="Proteomes" id="UP001430356">
    <property type="component" value="Unassembled WGS sequence"/>
</dbReference>
<feature type="compositionally biased region" description="Low complexity" evidence="1">
    <location>
        <begin position="154"/>
        <end position="178"/>
    </location>
</feature>
<feature type="region of interest" description="Disordered" evidence="1">
    <location>
        <begin position="106"/>
        <end position="245"/>
    </location>
</feature>
<dbReference type="EMBL" id="JAECZO010000061">
    <property type="protein sequence ID" value="KAK7195751.1"/>
    <property type="molecule type" value="Genomic_DNA"/>
</dbReference>
<name>A0AAW0EQ21_9TRYP</name>
<organism evidence="2 3">
    <name type="scientific">Novymonas esmeraldas</name>
    <dbReference type="NCBI Taxonomy" id="1808958"/>
    <lineage>
        <taxon>Eukaryota</taxon>
        <taxon>Discoba</taxon>
        <taxon>Euglenozoa</taxon>
        <taxon>Kinetoplastea</taxon>
        <taxon>Metakinetoplastina</taxon>
        <taxon>Trypanosomatida</taxon>
        <taxon>Trypanosomatidae</taxon>
        <taxon>Novymonas</taxon>
    </lineage>
</organism>